<accession>A0AAD0F2G3</accession>
<gene>
    <name evidence="2" type="ORF">CTM74_13460</name>
</gene>
<feature type="transmembrane region" description="Helical" evidence="1">
    <location>
        <begin position="34"/>
        <end position="53"/>
    </location>
</feature>
<feature type="transmembrane region" description="Helical" evidence="1">
    <location>
        <begin position="115"/>
        <end position="138"/>
    </location>
</feature>
<protein>
    <submittedName>
        <fullName evidence="2">Uncharacterized protein</fullName>
    </submittedName>
</protein>
<keyword evidence="1" id="KW-0812">Transmembrane</keyword>
<name>A0AAD0F2G3_9FUSO</name>
<feature type="transmembrane region" description="Helical" evidence="1">
    <location>
        <begin position="62"/>
        <end position="80"/>
    </location>
</feature>
<keyword evidence="1" id="KW-1133">Transmembrane helix</keyword>
<evidence type="ECO:0000256" key="1">
    <source>
        <dbReference type="SAM" id="Phobius"/>
    </source>
</evidence>
<sequence length="139" mass="17355">MKIYIIIFLDFIFYFLLIDLEILNKIGINKELEIATVYSYLTVFKPSLLYFYIEKRNIFRNYIYRVLILLLSIPIFYYFISLPDGLIYRTFIYSIFFFPFMFICVRFIKLSKQYIFTKICLTFLYEFIMFYFILFRFFE</sequence>
<evidence type="ECO:0000313" key="2">
    <source>
        <dbReference type="EMBL" id="ATV62735.1"/>
    </source>
</evidence>
<keyword evidence="1" id="KW-0472">Membrane</keyword>
<reference evidence="2 3" key="1">
    <citation type="submission" date="2017-11" db="EMBL/GenBank/DDBJ databases">
        <title>Genome sequencing of Fusobacterium periodonticum KCOM 1263.</title>
        <authorList>
            <person name="Kook J.-K."/>
            <person name="Park S.-N."/>
            <person name="Lim Y.K."/>
        </authorList>
    </citation>
    <scope>NUCLEOTIDE SEQUENCE [LARGE SCALE GENOMIC DNA]</scope>
    <source>
        <strain evidence="2 3">KCOM 1263</strain>
    </source>
</reference>
<organism evidence="2 3">
    <name type="scientific">Fusobacterium pseudoperiodonticum</name>
    <dbReference type="NCBI Taxonomy" id="2663009"/>
    <lineage>
        <taxon>Bacteria</taxon>
        <taxon>Fusobacteriati</taxon>
        <taxon>Fusobacteriota</taxon>
        <taxon>Fusobacteriia</taxon>
        <taxon>Fusobacteriales</taxon>
        <taxon>Fusobacteriaceae</taxon>
        <taxon>Fusobacterium</taxon>
    </lineage>
</organism>
<feature type="transmembrane region" description="Helical" evidence="1">
    <location>
        <begin position="7"/>
        <end position="28"/>
    </location>
</feature>
<feature type="transmembrane region" description="Helical" evidence="1">
    <location>
        <begin position="86"/>
        <end position="108"/>
    </location>
</feature>
<evidence type="ECO:0000313" key="3">
    <source>
        <dbReference type="Proteomes" id="UP000228552"/>
    </source>
</evidence>
<proteinExistence type="predicted"/>
<keyword evidence="3" id="KW-1185">Reference proteome</keyword>
<dbReference type="EMBL" id="CP024700">
    <property type="protein sequence ID" value="ATV62735.1"/>
    <property type="molecule type" value="Genomic_DNA"/>
</dbReference>
<dbReference type="Proteomes" id="UP000228552">
    <property type="component" value="Chromosome"/>
</dbReference>
<dbReference type="AlphaFoldDB" id="A0AAD0F2G3"/>